<evidence type="ECO:0000256" key="1">
    <source>
        <dbReference type="SAM" id="Phobius"/>
    </source>
</evidence>
<keyword evidence="1" id="KW-0472">Membrane</keyword>
<organism evidence="2 3">
    <name type="scientific">Lichenibacterium minor</name>
    <dbReference type="NCBI Taxonomy" id="2316528"/>
    <lineage>
        <taxon>Bacteria</taxon>
        <taxon>Pseudomonadati</taxon>
        <taxon>Pseudomonadota</taxon>
        <taxon>Alphaproteobacteria</taxon>
        <taxon>Hyphomicrobiales</taxon>
        <taxon>Lichenihabitantaceae</taxon>
        <taxon>Lichenibacterium</taxon>
    </lineage>
</organism>
<dbReference type="Pfam" id="PF06532">
    <property type="entry name" value="NrsF"/>
    <property type="match status" value="1"/>
</dbReference>
<evidence type="ECO:0000313" key="3">
    <source>
        <dbReference type="Proteomes" id="UP000290759"/>
    </source>
</evidence>
<dbReference type="EMBL" id="QYBB01000002">
    <property type="protein sequence ID" value="RYC33482.1"/>
    <property type="molecule type" value="Genomic_DNA"/>
</dbReference>
<keyword evidence="1" id="KW-1133">Transmembrane helix</keyword>
<sequence>MARERTLDSVVAHLSADLRPVRRLPAPPVRAAAWIGLMAAMAAALSVFCDLPALRDRLAAAPDMWLAVAGSTATAMLAALAAFELSVPGRSPRWALLPMPTLILWAWASGLGCLRTWGAPSPSALGPVGEAGHCLTHILMMSVPLMTVMMVMVRRACPLRPNITALVSGLAVAAASATLLNFDHPYDASATDLLAHLVAVLLVIIANQLFAWRSTAPVR</sequence>
<keyword evidence="1" id="KW-0812">Transmembrane</keyword>
<protein>
    <submittedName>
        <fullName evidence="2">DUF1109 domain-containing protein</fullName>
    </submittedName>
</protein>
<dbReference type="InterPro" id="IPR009495">
    <property type="entry name" value="NrsF"/>
</dbReference>
<reference evidence="2 3" key="1">
    <citation type="submission" date="2018-12" db="EMBL/GenBank/DDBJ databases">
        <authorList>
            <person name="Grouzdev D.S."/>
            <person name="Krutkina M.S."/>
        </authorList>
    </citation>
    <scope>NUCLEOTIDE SEQUENCE [LARGE SCALE GENOMIC DNA]</scope>
    <source>
        <strain evidence="2 3">RmlP026</strain>
    </source>
</reference>
<dbReference type="AlphaFoldDB" id="A0A4Q2UAA9"/>
<gene>
    <name evidence="2" type="ORF">D3273_03145</name>
</gene>
<comment type="caution">
    <text evidence="2">The sequence shown here is derived from an EMBL/GenBank/DDBJ whole genome shotgun (WGS) entry which is preliminary data.</text>
</comment>
<feature type="transmembrane region" description="Helical" evidence="1">
    <location>
        <begin position="31"/>
        <end position="53"/>
    </location>
</feature>
<proteinExistence type="predicted"/>
<feature type="transmembrane region" description="Helical" evidence="1">
    <location>
        <begin position="65"/>
        <end position="83"/>
    </location>
</feature>
<dbReference type="OrthoDB" id="5948853at2"/>
<dbReference type="RefSeq" id="WP_129223413.1">
    <property type="nucleotide sequence ID" value="NZ_QYBB01000002.1"/>
</dbReference>
<reference evidence="2 3" key="2">
    <citation type="submission" date="2019-02" db="EMBL/GenBank/DDBJ databases">
        <title>'Lichenibacterium ramalinii' gen. nov. sp. nov., 'Lichenibacterium minor' gen. nov. sp. nov.</title>
        <authorList>
            <person name="Pankratov T."/>
        </authorList>
    </citation>
    <scope>NUCLEOTIDE SEQUENCE [LARGE SCALE GENOMIC DNA]</scope>
    <source>
        <strain evidence="2 3">RmlP026</strain>
    </source>
</reference>
<feature type="transmembrane region" description="Helical" evidence="1">
    <location>
        <begin position="194"/>
        <end position="212"/>
    </location>
</feature>
<feature type="transmembrane region" description="Helical" evidence="1">
    <location>
        <begin position="163"/>
        <end position="182"/>
    </location>
</feature>
<dbReference type="Proteomes" id="UP000290759">
    <property type="component" value="Unassembled WGS sequence"/>
</dbReference>
<accession>A0A4Q2UAA9</accession>
<keyword evidence="3" id="KW-1185">Reference proteome</keyword>
<evidence type="ECO:0000313" key="2">
    <source>
        <dbReference type="EMBL" id="RYC33482.1"/>
    </source>
</evidence>
<name>A0A4Q2UAA9_9HYPH</name>